<feature type="region of interest" description="Disordered" evidence="1">
    <location>
        <begin position="1"/>
        <end position="30"/>
    </location>
</feature>
<protein>
    <recommendedName>
        <fullName evidence="4">Hemin transporter HemP</fullName>
    </recommendedName>
</protein>
<reference evidence="2 3" key="2">
    <citation type="submission" date="2015-10" db="EMBL/GenBank/DDBJ databases">
        <title>Draft Genome Sequence of Prosthecomicrobium hirschii ATCC 27832.</title>
        <authorList>
            <person name="Daniel J."/>
            <person name="Givan S.A."/>
            <person name="Brun Y.V."/>
            <person name="Brown P.J."/>
        </authorList>
    </citation>
    <scope>NUCLEOTIDE SEQUENCE [LARGE SCALE GENOMIC DNA]</scope>
    <source>
        <strain evidence="2 3">16</strain>
    </source>
</reference>
<dbReference type="STRING" id="665126.ABB55_15735"/>
<reference evidence="2 3" key="1">
    <citation type="submission" date="2015-09" db="EMBL/GenBank/DDBJ databases">
        <authorList>
            <person name="Jackson K.R."/>
            <person name="Lunt B.L."/>
            <person name="Fisher J.N.B."/>
            <person name="Gardner A.V."/>
            <person name="Bailey M.E."/>
            <person name="Deus L.M."/>
            <person name="Earl A.S."/>
            <person name="Gibby P.D."/>
            <person name="Hartmann K.A."/>
            <person name="Liu J.E."/>
            <person name="Manci A.M."/>
            <person name="Nielsen D.A."/>
            <person name="Solomon M.B."/>
            <person name="Breakwell D.P."/>
            <person name="Burnett S.H."/>
            <person name="Grose J.H."/>
        </authorList>
    </citation>
    <scope>NUCLEOTIDE SEQUENCE [LARGE SCALE GENOMIC DNA]</scope>
    <source>
        <strain evidence="2 3">16</strain>
    </source>
</reference>
<comment type="caution">
    <text evidence="2">The sequence shown here is derived from an EMBL/GenBank/DDBJ whole genome shotgun (WGS) entry which is preliminary data.</text>
</comment>
<evidence type="ECO:0000256" key="1">
    <source>
        <dbReference type="SAM" id="MobiDB-lite"/>
    </source>
</evidence>
<evidence type="ECO:0000313" key="3">
    <source>
        <dbReference type="Proteomes" id="UP000048984"/>
    </source>
</evidence>
<keyword evidence="3" id="KW-1185">Reference proteome</keyword>
<evidence type="ECO:0000313" key="2">
    <source>
        <dbReference type="EMBL" id="KPL53490.1"/>
    </source>
</evidence>
<dbReference type="AlphaFoldDB" id="A0A0P6W4Y2"/>
<accession>A0A0P6W4Y2</accession>
<name>A0A0P6W4Y2_9HYPH</name>
<dbReference type="Gene3D" id="2.10.70.10">
    <property type="entry name" value="Complement Module, domain 1"/>
    <property type="match status" value="1"/>
</dbReference>
<dbReference type="InterPro" id="IPR019600">
    <property type="entry name" value="Hemin_uptake_protein_HemP"/>
</dbReference>
<dbReference type="RefSeq" id="WP_054359655.1">
    <property type="nucleotide sequence ID" value="NZ_LJYW01000001.1"/>
</dbReference>
<organism evidence="2 3">
    <name type="scientific">Prosthecodimorpha hirschii</name>
    <dbReference type="NCBI Taxonomy" id="665126"/>
    <lineage>
        <taxon>Bacteria</taxon>
        <taxon>Pseudomonadati</taxon>
        <taxon>Pseudomonadota</taxon>
        <taxon>Alphaproteobacteria</taxon>
        <taxon>Hyphomicrobiales</taxon>
        <taxon>Ancalomicrobiaceae</taxon>
        <taxon>Prosthecodimorpha</taxon>
    </lineage>
</organism>
<gene>
    <name evidence="2" type="ORF">ABB55_15735</name>
</gene>
<evidence type="ECO:0008006" key="4">
    <source>
        <dbReference type="Google" id="ProtNLM"/>
    </source>
</evidence>
<dbReference type="Proteomes" id="UP000048984">
    <property type="component" value="Unassembled WGS sequence"/>
</dbReference>
<sequence length="64" mass="7048">MPVQEPPARQPASPASGVRPEADRGLPTFDSRELVGIGREAVILHEGQAYRLRITSNRKLILTK</sequence>
<proteinExistence type="predicted"/>
<dbReference type="Pfam" id="PF10636">
    <property type="entry name" value="hemP"/>
    <property type="match status" value="1"/>
</dbReference>
<dbReference type="EMBL" id="LJYW01000001">
    <property type="protein sequence ID" value="KPL53490.1"/>
    <property type="molecule type" value="Genomic_DNA"/>
</dbReference>